<sequence>METSIQQVEQHCAPVATDTGEPEFNASPWFPPEHPEADEPNVIRGYD</sequence>
<proteinExistence type="predicted"/>
<dbReference type="RefSeq" id="WP_176797886.1">
    <property type="nucleotide sequence ID" value="NZ_FNFM01000004.1"/>
</dbReference>
<dbReference type="EMBL" id="FNFM01000004">
    <property type="protein sequence ID" value="SDK12119.1"/>
    <property type="molecule type" value="Genomic_DNA"/>
</dbReference>
<reference evidence="3" key="1">
    <citation type="submission" date="2016-10" db="EMBL/GenBank/DDBJ databases">
        <authorList>
            <person name="Varghese N."/>
            <person name="Submissions S."/>
        </authorList>
    </citation>
    <scope>NUCLEOTIDE SEQUENCE [LARGE SCALE GENOMIC DNA]</scope>
    <source>
        <strain evidence="3">DSM 45460</strain>
    </source>
</reference>
<dbReference type="AlphaFoldDB" id="A0A1G8ZAM8"/>
<gene>
    <name evidence="2" type="ORF">SAMN04487820_104338</name>
</gene>
<dbReference type="Proteomes" id="UP000199213">
    <property type="component" value="Unassembled WGS sequence"/>
</dbReference>
<organism evidence="2 3">
    <name type="scientific">Actinopolyspora mzabensis</name>
    <dbReference type="NCBI Taxonomy" id="995066"/>
    <lineage>
        <taxon>Bacteria</taxon>
        <taxon>Bacillati</taxon>
        <taxon>Actinomycetota</taxon>
        <taxon>Actinomycetes</taxon>
        <taxon>Actinopolysporales</taxon>
        <taxon>Actinopolysporaceae</taxon>
        <taxon>Actinopolyspora</taxon>
    </lineage>
</organism>
<accession>A0A1G8ZAM8</accession>
<evidence type="ECO:0000313" key="3">
    <source>
        <dbReference type="Proteomes" id="UP000199213"/>
    </source>
</evidence>
<protein>
    <submittedName>
        <fullName evidence="2">Uncharacterized protein</fullName>
    </submittedName>
</protein>
<evidence type="ECO:0000256" key="1">
    <source>
        <dbReference type="SAM" id="MobiDB-lite"/>
    </source>
</evidence>
<evidence type="ECO:0000313" key="2">
    <source>
        <dbReference type="EMBL" id="SDK12119.1"/>
    </source>
</evidence>
<name>A0A1G8ZAM8_ACTMZ</name>
<keyword evidence="3" id="KW-1185">Reference proteome</keyword>
<feature type="region of interest" description="Disordered" evidence="1">
    <location>
        <begin position="1"/>
        <end position="47"/>
    </location>
</feature>